<accession>A0A0N1I8Z6</accession>
<proteinExistence type="predicted"/>
<dbReference type="OMA" id="GFNAIIR"/>
<dbReference type="CDD" id="cd23515">
    <property type="entry name" value="MPSS2"/>
    <property type="match status" value="1"/>
</dbReference>
<evidence type="ECO:0000313" key="2">
    <source>
        <dbReference type="EMBL" id="KPI90563.1"/>
    </source>
</evidence>
<dbReference type="EMBL" id="LJSK01000004">
    <property type="protein sequence ID" value="KPI90563.1"/>
    <property type="molecule type" value="Genomic_DNA"/>
</dbReference>
<comment type="caution">
    <text evidence="2">The sequence shown here is derived from an EMBL/GenBank/DDBJ whole genome shotgun (WGS) entry which is preliminary data.</text>
</comment>
<dbReference type="VEuPathDB" id="TriTrypDB:Lsey_0004_0510"/>
<dbReference type="OrthoDB" id="278628at2759"/>
<reference evidence="2 3" key="1">
    <citation type="journal article" date="2015" name="PLoS Pathog.">
        <title>Leptomonas seymouri: Adaptations to the Dixenous Life Cycle Analyzed by Genome Sequencing, Transcriptome Profiling and Co-infection with Leishmania donovani.</title>
        <authorList>
            <person name="Kraeva N."/>
            <person name="Butenko A."/>
            <person name="Hlavacova J."/>
            <person name="Kostygov A."/>
            <person name="Myskova J."/>
            <person name="Grybchuk D."/>
            <person name="Lestinova T."/>
            <person name="Votypka J."/>
            <person name="Volf P."/>
            <person name="Opperdoes F."/>
            <person name="Flegontov P."/>
            <person name="Lukes J."/>
            <person name="Yurchenko V."/>
        </authorList>
    </citation>
    <scope>NUCLEOTIDE SEQUENCE [LARGE SCALE GENOMIC DNA]</scope>
    <source>
        <strain evidence="2 3">ATCC 30220</strain>
    </source>
</reference>
<keyword evidence="3" id="KW-1185">Reference proteome</keyword>
<feature type="region of interest" description="Disordered" evidence="1">
    <location>
        <begin position="837"/>
        <end position="911"/>
    </location>
</feature>
<feature type="compositionally biased region" description="Acidic residues" evidence="1">
    <location>
        <begin position="854"/>
        <end position="867"/>
    </location>
</feature>
<dbReference type="Proteomes" id="UP000038009">
    <property type="component" value="Unassembled WGS sequence"/>
</dbReference>
<protein>
    <submittedName>
        <fullName evidence="2">Uncharacterized protein</fullName>
    </submittedName>
</protein>
<evidence type="ECO:0000256" key="1">
    <source>
        <dbReference type="SAM" id="MobiDB-lite"/>
    </source>
</evidence>
<feature type="compositionally biased region" description="Acidic residues" evidence="1">
    <location>
        <begin position="877"/>
        <end position="892"/>
    </location>
</feature>
<gene>
    <name evidence="2" type="ORF">ABL78_0323</name>
</gene>
<feature type="region of interest" description="Disordered" evidence="1">
    <location>
        <begin position="1137"/>
        <end position="1165"/>
    </location>
</feature>
<name>A0A0N1I8Z6_LEPSE</name>
<sequence>MAFLPSLRQLAATWKLPLIFVGSPPLREMSILFASVDTSELSPPLIERQMRRSVLPSSRRCSDGDSTAYGKQKELKKRGFNAIIRWCAYHQEVLDKNCDGKPDGRSGADDQEAKCMDVAVVRWVMESRESFSCGQSLVVLTFLCDVLQRKKQESKDKPSSSSSSAAGDLTAQLTHTVALLMAQAVTCEQLQLQPFFILLSAVYGLTRITNGNPLNLSPDVLESLVPPSPMWHALLYQLRAFYAVAGDAGESLDASINAGALLTVMFLFEKRRCNEFFAQNDYKMMERLVCRLVRLLQPALRASREARLCKDEGEKLKATAAEGVFVNEADGEEDRCFAEEGDSMPVSHSDGDVSLLSLRNRICLQDCCRILHHTRAPVECRVDLMEFFLCVMHDPAALTDAEVRQLPVLFGAAHALWDVKRTGLAEYVARASRISKPELLAPLLPFMGDPGPAAAMIEEQLSQNTLRLAKLDADLATHLLSVMGSRLPRGFRTLLVRWSLANSPEVLCAVEDALESRRRNSSKGSVDSSDELEVSRSLTASPVHTHAKVLLSPELCLLLRFLFFCGLSSVPIPPPRHLEEAKYEAYTEALTIVGAVVRSIDWPKCAPKQLEQEGNSLYETHLSTYSIAFSVLTVYLQSHDVYHFLTPEDRVEDRALLNTFVLPLLRNSEPCNRARVLRLLRQVLPHLQSLEYQRQLVHRALLYGSTNTYSNLFFFVRLFVVPATELQVFPDALMKFIFRQRTLMPRMLPRWMMAKMNFSKAYTTVLVRVVRYVFTSGVLMTSKGGIETLERRERVALWFGHYFSTVSSEFRSSDFQSEKTAKFNEVAGLDRAGVAEEAANVEGETPASARDSTEDAETLQDDDATETEDQKNRSEKEEAESAGEEVEEDEGVADGVPIAESRSLDEPFTSPVTEEDFEEVLTLMLQTGCKASSRALTLIAQRLRNKAFVANSARAVSMPPEDSTVPTTGGVAPLSWLEESNMVTSDREWLSEALQLPLESLPLPAHFVFAVRADSALAIPITAPYLTALLSNCDILIFHHVLSAFFMLLKRRRLTAVLLHDMKIAEISMNILQKRLAECRSEHNMEGQSGGADVADELLSTIAFKSLVHLLFHFSQLPPRTPHLRAFLDSLNASTDTADEDATKTTPLEAKARERSSGTLSDGDDADDHNVLQLLRSTHANTASSVLQVSAFMTTLKLKEFTLAHQQRLAVLFPEAANFVFLQVVPQLSGFTQRELLQAATQYPAGEAEVLTELRRGDMHVSIDLSEFVPLAKKLPMRVVEAVLLAHAPHLTVAWVTRVLSALAARHEEMPVSLLHELLARVEAVADTACESDKSLLLLILQGYLLFGPSSPSASAEKRDEQTWMEDIYLAASTSQRHRAPLTPEAQRQRVELVLHCCDQLLSLERISTLEELRYFLVSYPPSLHQLRERGVVSKVEQKLLPAMLTASPIRLAELDTLVRLLSEHHVFLPHTAHMIADVLFAPPQLELLQRASFASWESDSASVLTRCLCIAIMCADAVHGTHTSNYPSGVFPLLLTVDTVLRVFDATQDWLIALTALLSPERRASNPAPSASSTNVFHASSSAPSVSFSLSASQIAVARHLCALLLRETDDLSPSAFTRLVHNVSRLKAWDLAMPQTIEQRVGHNARGTAFASADVAVDFPRVFCAMFDRADAHSRCVLLKAVANDPHAFRRFEAVVFRTLLSDTALLSAEDLETVLTAALQVSDAAIAEPLLDAVGTRLLPIMDQCRRSTLVRLLQCHSAFHIDDKVVVMAALAVLDRQSSVEVKLDAAQVIIVLEAVAQLSVYEKPERLIVLSFQRLEKLVQALSPVQLYQVGRLILDLEMGYIPCIHTLVTYILESRDGPRGHRDYQSVAEALCDVFDVEVSVSLRASRLRKRRQKERVRAFYAAQRKISCKV</sequence>
<evidence type="ECO:0000313" key="3">
    <source>
        <dbReference type="Proteomes" id="UP000038009"/>
    </source>
</evidence>
<organism evidence="2 3">
    <name type="scientific">Leptomonas seymouri</name>
    <dbReference type="NCBI Taxonomy" id="5684"/>
    <lineage>
        <taxon>Eukaryota</taxon>
        <taxon>Discoba</taxon>
        <taxon>Euglenozoa</taxon>
        <taxon>Kinetoplastea</taxon>
        <taxon>Metakinetoplastina</taxon>
        <taxon>Trypanosomatida</taxon>
        <taxon>Trypanosomatidae</taxon>
        <taxon>Leishmaniinae</taxon>
        <taxon>Leptomonas</taxon>
    </lineage>
</organism>